<name>A0A9W5TB97_BABOV</name>
<gene>
    <name evidence="3" type="ORF">BaOVIS_009720</name>
</gene>
<comment type="caution">
    <text evidence="3">The sequence shown here is derived from an EMBL/GenBank/DDBJ whole genome shotgun (WGS) entry which is preliminary data.</text>
</comment>
<proteinExistence type="predicted"/>
<evidence type="ECO:0000313" key="3">
    <source>
        <dbReference type="EMBL" id="GFE53568.1"/>
    </source>
</evidence>
<sequence length="359" mass="40444">MMDAIPPSVSSPDPTTAVSHDRDTPPEGVMRDIELSSSAVTLDGPLLWLQPWFNITEVEYARRCKACLISYMCFNFSFLRKVEIPFIALHAALDDLLKRLEIAKWIHGETIDLSTSASSAKDPSQQPSGGQAISGNIGSFVTDNTGEATAFAGTMAPGEESSHFGLGILEGFCDIHHPVFTSLRQIWREPDLYAPFWINLMMSGALFKMYALHKHCLDGKNDVLSLSMLLYLWGLCASCTILMSGGIWASRTLLCGYENRISYIPLLSVCGYMQIPLLMFCKLTVWIYVIKLYVPWLSYLVRFLQYVTYVYFFASTSSTVSLYIPPAPDAEKDLRLKLISAVVTCAIQMYYFYWFQFYI</sequence>
<feature type="transmembrane region" description="Helical" evidence="2">
    <location>
        <begin position="336"/>
        <end position="354"/>
    </location>
</feature>
<dbReference type="Proteomes" id="UP001057455">
    <property type="component" value="Unassembled WGS sequence"/>
</dbReference>
<protein>
    <submittedName>
        <fullName evidence="3">Uncharacterized protein</fullName>
    </submittedName>
</protein>
<evidence type="ECO:0000256" key="1">
    <source>
        <dbReference type="SAM" id="MobiDB-lite"/>
    </source>
</evidence>
<dbReference type="OrthoDB" id="361538at2759"/>
<keyword evidence="2" id="KW-1133">Transmembrane helix</keyword>
<dbReference type="AlphaFoldDB" id="A0A9W5TB97"/>
<feature type="transmembrane region" description="Helical" evidence="2">
    <location>
        <begin position="192"/>
        <end position="210"/>
    </location>
</feature>
<evidence type="ECO:0000313" key="4">
    <source>
        <dbReference type="Proteomes" id="UP001057455"/>
    </source>
</evidence>
<feature type="transmembrane region" description="Helical" evidence="2">
    <location>
        <begin position="230"/>
        <end position="249"/>
    </location>
</feature>
<evidence type="ECO:0000256" key="2">
    <source>
        <dbReference type="SAM" id="Phobius"/>
    </source>
</evidence>
<keyword evidence="2" id="KW-0472">Membrane</keyword>
<accession>A0A9W5TB97</accession>
<reference evidence="3" key="1">
    <citation type="submission" date="2019-12" db="EMBL/GenBank/DDBJ databases">
        <title>Genome sequence of Babesia ovis.</title>
        <authorList>
            <person name="Yamagishi J."/>
            <person name="Sevinc F."/>
            <person name="Xuan X."/>
        </authorList>
    </citation>
    <scope>NUCLEOTIDE SEQUENCE</scope>
    <source>
        <strain evidence="3">Selcuk</strain>
    </source>
</reference>
<dbReference type="EMBL" id="BLIY01000006">
    <property type="protein sequence ID" value="GFE53568.1"/>
    <property type="molecule type" value="Genomic_DNA"/>
</dbReference>
<organism evidence="3 4">
    <name type="scientific">Babesia ovis</name>
    <dbReference type="NCBI Taxonomy" id="5869"/>
    <lineage>
        <taxon>Eukaryota</taxon>
        <taxon>Sar</taxon>
        <taxon>Alveolata</taxon>
        <taxon>Apicomplexa</taxon>
        <taxon>Aconoidasida</taxon>
        <taxon>Piroplasmida</taxon>
        <taxon>Babesiidae</taxon>
        <taxon>Babesia</taxon>
    </lineage>
</organism>
<keyword evidence="2" id="KW-0812">Transmembrane</keyword>
<feature type="transmembrane region" description="Helical" evidence="2">
    <location>
        <begin position="261"/>
        <end position="294"/>
    </location>
</feature>
<keyword evidence="4" id="KW-1185">Reference proteome</keyword>
<feature type="transmembrane region" description="Helical" evidence="2">
    <location>
        <begin position="306"/>
        <end position="324"/>
    </location>
</feature>
<feature type="region of interest" description="Disordered" evidence="1">
    <location>
        <begin position="1"/>
        <end position="26"/>
    </location>
</feature>
<feature type="compositionally biased region" description="Polar residues" evidence="1">
    <location>
        <begin position="8"/>
        <end position="18"/>
    </location>
</feature>